<evidence type="ECO:0000313" key="3">
    <source>
        <dbReference type="Proteomes" id="UP000324222"/>
    </source>
</evidence>
<feature type="compositionally biased region" description="Polar residues" evidence="1">
    <location>
        <begin position="43"/>
        <end position="59"/>
    </location>
</feature>
<proteinExistence type="predicted"/>
<dbReference type="AlphaFoldDB" id="A0A5B7G5X7"/>
<sequence length="59" mass="6244">MGVKPDSGLEPCTPSLPSSSLHAPDEGHIEYLSEASNGPVASYHTSPGVSSEHTSWMQY</sequence>
<gene>
    <name evidence="2" type="ORF">E2C01_046735</name>
</gene>
<reference evidence="2 3" key="1">
    <citation type="submission" date="2019-05" db="EMBL/GenBank/DDBJ databases">
        <title>Another draft genome of Portunus trituberculatus and its Hox gene families provides insights of decapod evolution.</title>
        <authorList>
            <person name="Jeong J.-H."/>
            <person name="Song I."/>
            <person name="Kim S."/>
            <person name="Choi T."/>
            <person name="Kim D."/>
            <person name="Ryu S."/>
            <person name="Kim W."/>
        </authorList>
    </citation>
    <scope>NUCLEOTIDE SEQUENCE [LARGE SCALE GENOMIC DNA]</scope>
    <source>
        <tissue evidence="2">Muscle</tissue>
    </source>
</reference>
<evidence type="ECO:0000256" key="1">
    <source>
        <dbReference type="SAM" id="MobiDB-lite"/>
    </source>
</evidence>
<organism evidence="2 3">
    <name type="scientific">Portunus trituberculatus</name>
    <name type="common">Swimming crab</name>
    <name type="synonym">Neptunus trituberculatus</name>
    <dbReference type="NCBI Taxonomy" id="210409"/>
    <lineage>
        <taxon>Eukaryota</taxon>
        <taxon>Metazoa</taxon>
        <taxon>Ecdysozoa</taxon>
        <taxon>Arthropoda</taxon>
        <taxon>Crustacea</taxon>
        <taxon>Multicrustacea</taxon>
        <taxon>Malacostraca</taxon>
        <taxon>Eumalacostraca</taxon>
        <taxon>Eucarida</taxon>
        <taxon>Decapoda</taxon>
        <taxon>Pleocyemata</taxon>
        <taxon>Brachyura</taxon>
        <taxon>Eubrachyura</taxon>
        <taxon>Portunoidea</taxon>
        <taxon>Portunidae</taxon>
        <taxon>Portuninae</taxon>
        <taxon>Portunus</taxon>
    </lineage>
</organism>
<feature type="region of interest" description="Disordered" evidence="1">
    <location>
        <begin position="1"/>
        <end position="59"/>
    </location>
</feature>
<protein>
    <submittedName>
        <fullName evidence="2">Uncharacterized protein</fullName>
    </submittedName>
</protein>
<comment type="caution">
    <text evidence="2">The sequence shown here is derived from an EMBL/GenBank/DDBJ whole genome shotgun (WGS) entry which is preliminary data.</text>
</comment>
<evidence type="ECO:0000313" key="2">
    <source>
        <dbReference type="EMBL" id="MPC52856.1"/>
    </source>
</evidence>
<accession>A0A5B7G5X7</accession>
<dbReference type="EMBL" id="VSRR010011201">
    <property type="protein sequence ID" value="MPC52856.1"/>
    <property type="molecule type" value="Genomic_DNA"/>
</dbReference>
<keyword evidence="3" id="KW-1185">Reference proteome</keyword>
<name>A0A5B7G5X7_PORTR</name>
<dbReference type="Proteomes" id="UP000324222">
    <property type="component" value="Unassembled WGS sequence"/>
</dbReference>